<evidence type="ECO:0000313" key="3">
    <source>
        <dbReference type="Proteomes" id="UP000266861"/>
    </source>
</evidence>
<keyword evidence="1" id="KW-0812">Transmembrane</keyword>
<dbReference type="EMBL" id="PQFF01000023">
    <property type="protein sequence ID" value="RHZ88241.1"/>
    <property type="molecule type" value="Genomic_DNA"/>
</dbReference>
<keyword evidence="3" id="KW-1185">Reference proteome</keyword>
<gene>
    <name evidence="2" type="ORF">Glove_25g33</name>
</gene>
<keyword evidence="1" id="KW-1133">Transmembrane helix</keyword>
<dbReference type="OrthoDB" id="2385044at2759"/>
<organism evidence="2 3">
    <name type="scientific">Diversispora epigaea</name>
    <dbReference type="NCBI Taxonomy" id="1348612"/>
    <lineage>
        <taxon>Eukaryota</taxon>
        <taxon>Fungi</taxon>
        <taxon>Fungi incertae sedis</taxon>
        <taxon>Mucoromycota</taxon>
        <taxon>Glomeromycotina</taxon>
        <taxon>Glomeromycetes</taxon>
        <taxon>Diversisporales</taxon>
        <taxon>Diversisporaceae</taxon>
        <taxon>Diversispora</taxon>
    </lineage>
</organism>
<feature type="transmembrane region" description="Helical" evidence="1">
    <location>
        <begin position="158"/>
        <end position="182"/>
    </location>
</feature>
<name>A0A397JJU7_9GLOM</name>
<dbReference type="Proteomes" id="UP000266861">
    <property type="component" value="Unassembled WGS sequence"/>
</dbReference>
<evidence type="ECO:0000313" key="2">
    <source>
        <dbReference type="EMBL" id="RHZ88241.1"/>
    </source>
</evidence>
<feature type="transmembrane region" description="Helical" evidence="1">
    <location>
        <begin position="126"/>
        <end position="146"/>
    </location>
</feature>
<feature type="transmembrane region" description="Helical" evidence="1">
    <location>
        <begin position="204"/>
        <end position="223"/>
    </location>
</feature>
<keyword evidence="1" id="KW-0472">Membrane</keyword>
<evidence type="ECO:0000256" key="1">
    <source>
        <dbReference type="SAM" id="Phobius"/>
    </source>
</evidence>
<protein>
    <submittedName>
        <fullName evidence="2">Uncharacterized protein</fullName>
    </submittedName>
</protein>
<feature type="transmembrane region" description="Helical" evidence="1">
    <location>
        <begin position="94"/>
        <end position="114"/>
    </location>
</feature>
<comment type="caution">
    <text evidence="2">The sequence shown here is derived from an EMBL/GenBank/DDBJ whole genome shotgun (WGS) entry which is preliminary data.</text>
</comment>
<sequence length="353" mass="41496">MSRMQTEAKWDYVRSRDFERRKKEKRSLTKMYNVLSEEIGLSPATLASFYRHQKAPQRTSLDKIEAWLEKENQKITMKTIAIGRSDKEQDNDDAFIDNLFFTILPIIISVIAFADKKNIHIHYGYWVNFFHTVVSSHLLPLVLSIINEFVIEDAPRKINWFIIYMITCTIIKIISRFIHYFVNKSHNPEVSLLNIHSFKDLSGVNRYLIILFDFFYALIYQFVEKFREGRNGDLPWVMNHIQWFIVQLIYYNVLLKCDKNELGLCGGCKRLCGDCENPNPCKIPCCSCKGFQLCDNCKRKIGKVPQYFTKKYSITFKRWPGKNKKQGGLDLANPDERKAVLTALIKIRQYLLK</sequence>
<reference evidence="2 3" key="1">
    <citation type="submission" date="2018-08" db="EMBL/GenBank/DDBJ databases">
        <title>Genome and evolution of the arbuscular mycorrhizal fungus Diversispora epigaea (formerly Glomus versiforme) and its bacterial endosymbionts.</title>
        <authorList>
            <person name="Sun X."/>
            <person name="Fei Z."/>
            <person name="Harrison M."/>
        </authorList>
    </citation>
    <scope>NUCLEOTIDE SEQUENCE [LARGE SCALE GENOMIC DNA]</scope>
    <source>
        <strain evidence="2 3">IT104</strain>
    </source>
</reference>
<accession>A0A397JJU7</accession>
<dbReference type="AlphaFoldDB" id="A0A397JJU7"/>
<proteinExistence type="predicted"/>